<dbReference type="AlphaFoldDB" id="A0A9Q1K060"/>
<protein>
    <submittedName>
        <fullName evidence="1">Uncharacterized protein</fullName>
    </submittedName>
</protein>
<reference evidence="1" key="1">
    <citation type="submission" date="2022-04" db="EMBL/GenBank/DDBJ databases">
        <title>Carnegiea gigantea Genome sequencing and assembly v2.</title>
        <authorList>
            <person name="Copetti D."/>
            <person name="Sanderson M.J."/>
            <person name="Burquez A."/>
            <person name="Wojciechowski M.F."/>
        </authorList>
    </citation>
    <scope>NUCLEOTIDE SEQUENCE</scope>
    <source>
        <strain evidence="1">SGP5-SGP5p</strain>
        <tissue evidence="1">Aerial part</tissue>
    </source>
</reference>
<dbReference type="Proteomes" id="UP001153076">
    <property type="component" value="Unassembled WGS sequence"/>
</dbReference>
<comment type="caution">
    <text evidence="1">The sequence shown here is derived from an EMBL/GenBank/DDBJ whole genome shotgun (WGS) entry which is preliminary data.</text>
</comment>
<keyword evidence="2" id="KW-1185">Reference proteome</keyword>
<evidence type="ECO:0000313" key="1">
    <source>
        <dbReference type="EMBL" id="KAJ8434333.1"/>
    </source>
</evidence>
<name>A0A9Q1K060_9CARY</name>
<gene>
    <name evidence="1" type="ORF">Cgig2_010950</name>
</gene>
<organism evidence="1 2">
    <name type="scientific">Carnegiea gigantea</name>
    <dbReference type="NCBI Taxonomy" id="171969"/>
    <lineage>
        <taxon>Eukaryota</taxon>
        <taxon>Viridiplantae</taxon>
        <taxon>Streptophyta</taxon>
        <taxon>Embryophyta</taxon>
        <taxon>Tracheophyta</taxon>
        <taxon>Spermatophyta</taxon>
        <taxon>Magnoliopsida</taxon>
        <taxon>eudicotyledons</taxon>
        <taxon>Gunneridae</taxon>
        <taxon>Pentapetalae</taxon>
        <taxon>Caryophyllales</taxon>
        <taxon>Cactineae</taxon>
        <taxon>Cactaceae</taxon>
        <taxon>Cactoideae</taxon>
        <taxon>Echinocereeae</taxon>
        <taxon>Carnegiea</taxon>
    </lineage>
</organism>
<proteinExistence type="predicted"/>
<sequence length="194" mass="21028">MVLNILDICLEIALMAESVKNQGHQEFLKEFYTILMPLPVALMLGLDCLFSSRRGLGLHFGVDFFQLALQLLLFGLQGLFLLLQLLSAALNSQGHGSASPRLRETELTSRPLTLGQRPGERSMGQVLARFSTMADLVGRSASRKSTARAKVFTEALPTGSWAAIGLLREPPAEGDLSALLEAVRSSDLLCQATS</sequence>
<dbReference type="EMBL" id="JAKOGI010000483">
    <property type="protein sequence ID" value="KAJ8434333.1"/>
    <property type="molecule type" value="Genomic_DNA"/>
</dbReference>
<accession>A0A9Q1K060</accession>
<evidence type="ECO:0000313" key="2">
    <source>
        <dbReference type="Proteomes" id="UP001153076"/>
    </source>
</evidence>